<reference evidence="2 3" key="1">
    <citation type="submission" date="2019-01" db="EMBL/GenBank/DDBJ databases">
        <title>Draft Genome and Complete Hox-Cluster Characterization of the Sterlet Sturgeon (Acipenser ruthenus).</title>
        <authorList>
            <person name="Wei Q."/>
        </authorList>
    </citation>
    <scope>NUCLEOTIDE SEQUENCE [LARGE SCALE GENOMIC DNA]</scope>
    <source>
        <strain evidence="2">WHYD16114868_AA</strain>
        <tissue evidence="2">Blood</tissue>
    </source>
</reference>
<keyword evidence="3" id="KW-1185">Reference proteome</keyword>
<feature type="transmembrane region" description="Helical" evidence="1">
    <location>
        <begin position="73"/>
        <end position="92"/>
    </location>
</feature>
<proteinExistence type="predicted"/>
<evidence type="ECO:0000313" key="2">
    <source>
        <dbReference type="EMBL" id="RXM36084.1"/>
    </source>
</evidence>
<accession>A0A444ULS2</accession>
<sequence>MLAFSAHPTGDLFGACSSHFFTLTSFTVAVVQGGLFAAMSTEVESGQKTEIIDKAQRPPLVSWKNPYNMEVRIFLYWFTSYVNPWIYHIFILNAA</sequence>
<gene>
    <name evidence="2" type="ORF">EOD39_12267</name>
</gene>
<organism evidence="2 3">
    <name type="scientific">Acipenser ruthenus</name>
    <name type="common">Sterlet sturgeon</name>
    <dbReference type="NCBI Taxonomy" id="7906"/>
    <lineage>
        <taxon>Eukaryota</taxon>
        <taxon>Metazoa</taxon>
        <taxon>Chordata</taxon>
        <taxon>Craniata</taxon>
        <taxon>Vertebrata</taxon>
        <taxon>Euteleostomi</taxon>
        <taxon>Actinopterygii</taxon>
        <taxon>Chondrostei</taxon>
        <taxon>Acipenseriformes</taxon>
        <taxon>Acipenseridae</taxon>
        <taxon>Acipenser</taxon>
    </lineage>
</organism>
<dbReference type="Proteomes" id="UP000289886">
    <property type="component" value="Unassembled WGS sequence"/>
</dbReference>
<feature type="transmembrane region" description="Helical" evidence="1">
    <location>
        <begin position="20"/>
        <end position="39"/>
    </location>
</feature>
<evidence type="ECO:0000313" key="3">
    <source>
        <dbReference type="Proteomes" id="UP000289886"/>
    </source>
</evidence>
<keyword evidence="1" id="KW-0812">Transmembrane</keyword>
<dbReference type="AlphaFoldDB" id="A0A444ULS2"/>
<name>A0A444ULS2_ACIRT</name>
<comment type="caution">
    <text evidence="2">The sequence shown here is derived from an EMBL/GenBank/DDBJ whole genome shotgun (WGS) entry which is preliminary data.</text>
</comment>
<dbReference type="EMBL" id="SCEB01214308">
    <property type="protein sequence ID" value="RXM36084.1"/>
    <property type="molecule type" value="Genomic_DNA"/>
</dbReference>
<protein>
    <submittedName>
        <fullName evidence="2">Uncharacterized protein</fullName>
    </submittedName>
</protein>
<keyword evidence="1" id="KW-0472">Membrane</keyword>
<keyword evidence="1" id="KW-1133">Transmembrane helix</keyword>
<evidence type="ECO:0000256" key="1">
    <source>
        <dbReference type="SAM" id="Phobius"/>
    </source>
</evidence>